<sequence>CSLLLQTFVKLCNKSICEISLLLIIPRSTVSGIITRWKQLGTTETQPRSGRSRKMKKSQLLKISKLCKTFKVAQQQCVESCIQVLQVQCKASDTVV</sequence>
<dbReference type="EMBL" id="CATNWA010015922">
    <property type="protein sequence ID" value="CAI9588079.1"/>
    <property type="molecule type" value="Genomic_DNA"/>
</dbReference>
<comment type="caution">
    <text evidence="1">The sequence shown here is derived from an EMBL/GenBank/DDBJ whole genome shotgun (WGS) entry which is preliminary data.</text>
</comment>
<organism evidence="1 2">
    <name type="scientific">Staurois parvus</name>
    <dbReference type="NCBI Taxonomy" id="386267"/>
    <lineage>
        <taxon>Eukaryota</taxon>
        <taxon>Metazoa</taxon>
        <taxon>Chordata</taxon>
        <taxon>Craniata</taxon>
        <taxon>Vertebrata</taxon>
        <taxon>Euteleostomi</taxon>
        <taxon>Amphibia</taxon>
        <taxon>Batrachia</taxon>
        <taxon>Anura</taxon>
        <taxon>Neobatrachia</taxon>
        <taxon>Ranoidea</taxon>
        <taxon>Ranidae</taxon>
        <taxon>Staurois</taxon>
    </lineage>
</organism>
<protein>
    <recommendedName>
        <fullName evidence="3">Transposase</fullName>
    </recommendedName>
</protein>
<dbReference type="Gene3D" id="1.10.10.10">
    <property type="entry name" value="Winged helix-like DNA-binding domain superfamily/Winged helix DNA-binding domain"/>
    <property type="match status" value="1"/>
</dbReference>
<feature type="non-terminal residue" evidence="1">
    <location>
        <position position="1"/>
    </location>
</feature>
<proteinExistence type="predicted"/>
<gene>
    <name evidence="1" type="ORF">SPARVUS_LOCUS10698842</name>
</gene>
<evidence type="ECO:0000313" key="1">
    <source>
        <dbReference type="EMBL" id="CAI9588079.1"/>
    </source>
</evidence>
<keyword evidence="2" id="KW-1185">Reference proteome</keyword>
<dbReference type="InterPro" id="IPR036388">
    <property type="entry name" value="WH-like_DNA-bd_sf"/>
</dbReference>
<dbReference type="Proteomes" id="UP001162483">
    <property type="component" value="Unassembled WGS sequence"/>
</dbReference>
<accession>A0ABN9EV65</accession>
<name>A0ABN9EV65_9NEOB</name>
<evidence type="ECO:0008006" key="3">
    <source>
        <dbReference type="Google" id="ProtNLM"/>
    </source>
</evidence>
<evidence type="ECO:0000313" key="2">
    <source>
        <dbReference type="Proteomes" id="UP001162483"/>
    </source>
</evidence>
<reference evidence="1" key="1">
    <citation type="submission" date="2023-05" db="EMBL/GenBank/DDBJ databases">
        <authorList>
            <person name="Stuckert A."/>
        </authorList>
    </citation>
    <scope>NUCLEOTIDE SEQUENCE</scope>
</reference>